<keyword evidence="2" id="KW-1185">Reference proteome</keyword>
<evidence type="ECO:0000313" key="1">
    <source>
        <dbReference type="EMBL" id="MDI9859085.1"/>
    </source>
</evidence>
<organism evidence="1 2">
    <name type="scientific">Flectobacillus roseus</name>
    <dbReference type="NCBI Taxonomy" id="502259"/>
    <lineage>
        <taxon>Bacteria</taxon>
        <taxon>Pseudomonadati</taxon>
        <taxon>Bacteroidota</taxon>
        <taxon>Cytophagia</taxon>
        <taxon>Cytophagales</taxon>
        <taxon>Flectobacillaceae</taxon>
        <taxon>Flectobacillus</taxon>
    </lineage>
</organism>
<dbReference type="EMBL" id="JASHIF010000007">
    <property type="protein sequence ID" value="MDI9859085.1"/>
    <property type="molecule type" value="Genomic_DNA"/>
</dbReference>
<comment type="caution">
    <text evidence="1">The sequence shown here is derived from an EMBL/GenBank/DDBJ whole genome shotgun (WGS) entry which is preliminary data.</text>
</comment>
<name>A0ABT6Y691_9BACT</name>
<reference evidence="1 2" key="1">
    <citation type="submission" date="2023-05" db="EMBL/GenBank/DDBJ databases">
        <title>Novel species of genus Flectobacillus isolated from stream in China.</title>
        <authorList>
            <person name="Lu H."/>
        </authorList>
    </citation>
    <scope>NUCLEOTIDE SEQUENCE [LARGE SCALE GENOMIC DNA]</scope>
    <source>
        <strain evidence="1 2">KCTC 42575</strain>
    </source>
</reference>
<evidence type="ECO:0000313" key="2">
    <source>
        <dbReference type="Proteomes" id="UP001236507"/>
    </source>
</evidence>
<dbReference type="Proteomes" id="UP001236507">
    <property type="component" value="Unassembled WGS sequence"/>
</dbReference>
<dbReference type="RefSeq" id="WP_283344124.1">
    <property type="nucleotide sequence ID" value="NZ_JASHIF010000007.1"/>
</dbReference>
<proteinExistence type="predicted"/>
<accession>A0ABT6Y691</accession>
<sequence>MKKHLTIFISSFRVFPIVRNNFWRIGLGLLCMLCCLVNFSVWAQLDKVNDVEYIKEYGKTKDWSVIPLKERGALVVLDNAEIFGRNSQWEFYRIDSTLRELWNTKYIPPVRMENLLTYSNADYMYFLFAEAEADDFVITRVNLSLGEIDEFKGKLVGLRTISHFKVLGNSAYFAGTYFEKPVVISFAFFNATTKVLSGIYDKNVTINSLEIDEIRNEVNVIINERRKGICSMSLLSYSYMGDLLRTNHVPLEDQKNVNFVSGRLLPMSEHETILVGNFSTNCSNYSRGLYLTHFENGEQTGTTMIDFSELSNFFGYLSPKRQQKLKEKIAKKKTEGKETNFSYLLQVHDLIKTEKGALVLAEVYYYSPNNNNTLGMYNYAPISIAQAQRMRARAGRYRYTHAIVCEFTKDGKVLWDDAVSLGSLEGSGLVEQVQVSQYKGDWITTYLEKGKLNLQNLHNGKGSSDKELFEIKSDIENRRIDEEAEVAAWYDKYFLIWGTRQVPARSDNAMGSEVLYIRKMAYAPQQSSPTSQK</sequence>
<protein>
    <submittedName>
        <fullName evidence="1">Uncharacterized protein</fullName>
    </submittedName>
</protein>
<gene>
    <name evidence="1" type="ORF">QM524_07695</name>
</gene>